<comment type="caution">
    <text evidence="1">The sequence shown here is derived from an EMBL/GenBank/DDBJ whole genome shotgun (WGS) entry which is preliminary data.</text>
</comment>
<name>A0A919PSC3_9ACTN</name>
<keyword evidence="2" id="KW-1185">Reference proteome</keyword>
<organism evidence="1 2">
    <name type="scientific">Dactylosporangium siamense</name>
    <dbReference type="NCBI Taxonomy" id="685454"/>
    <lineage>
        <taxon>Bacteria</taxon>
        <taxon>Bacillati</taxon>
        <taxon>Actinomycetota</taxon>
        <taxon>Actinomycetes</taxon>
        <taxon>Micromonosporales</taxon>
        <taxon>Micromonosporaceae</taxon>
        <taxon>Dactylosporangium</taxon>
    </lineage>
</organism>
<protein>
    <submittedName>
        <fullName evidence="1">Uncharacterized protein</fullName>
    </submittedName>
</protein>
<dbReference type="EMBL" id="BONQ01000126">
    <property type="protein sequence ID" value="GIG49995.1"/>
    <property type="molecule type" value="Genomic_DNA"/>
</dbReference>
<sequence>MTTDEELFDAGLAGAGEVRPVTGPVRPGERITTLQSPWHTTYCDGCGHTFRRGDRVRVDQGGAVRHTSSLLSCAGPADGGVNAEAEVLEFTEGLERTWPVRGELPIRRTEDEPHLLLGPIGGLRRHVCLFCAHTFRPGELVIVCPCQAGARRLCRRAVHRDPSQGLVCWETWSPASKLKVCPVMLTKLED</sequence>
<reference evidence="1" key="1">
    <citation type="submission" date="2021-01" db="EMBL/GenBank/DDBJ databases">
        <title>Whole genome shotgun sequence of Dactylosporangium siamense NBRC 106093.</title>
        <authorList>
            <person name="Komaki H."/>
            <person name="Tamura T."/>
        </authorList>
    </citation>
    <scope>NUCLEOTIDE SEQUENCE</scope>
    <source>
        <strain evidence="1">NBRC 106093</strain>
    </source>
</reference>
<dbReference type="AlphaFoldDB" id="A0A919PSC3"/>
<gene>
    <name evidence="1" type="ORF">Dsi01nite_080360</name>
</gene>
<dbReference type="Proteomes" id="UP000660611">
    <property type="component" value="Unassembled WGS sequence"/>
</dbReference>
<proteinExistence type="predicted"/>
<evidence type="ECO:0000313" key="1">
    <source>
        <dbReference type="EMBL" id="GIG49995.1"/>
    </source>
</evidence>
<accession>A0A919PSC3</accession>
<dbReference type="RefSeq" id="WP_203851648.1">
    <property type="nucleotide sequence ID" value="NZ_BAAAVW010000029.1"/>
</dbReference>
<evidence type="ECO:0000313" key="2">
    <source>
        <dbReference type="Proteomes" id="UP000660611"/>
    </source>
</evidence>